<dbReference type="InterPro" id="IPR050697">
    <property type="entry name" value="Adenylyl/Guanylyl_Cyclase_3/4"/>
</dbReference>
<dbReference type="PANTHER" id="PTHR43081:SF1">
    <property type="entry name" value="ADENYLATE CYCLASE, TERMINAL-DIFFERENTIATION SPECIFIC"/>
    <property type="match status" value="1"/>
</dbReference>
<evidence type="ECO:0000313" key="4">
    <source>
        <dbReference type="Proteomes" id="UP001205890"/>
    </source>
</evidence>
<feature type="domain" description="Guanylate cyclase" evidence="2">
    <location>
        <begin position="473"/>
        <end position="611"/>
    </location>
</feature>
<dbReference type="Proteomes" id="UP001205890">
    <property type="component" value="Unassembled WGS sequence"/>
</dbReference>
<dbReference type="PROSITE" id="PS50125">
    <property type="entry name" value="GUANYLATE_CYCLASE_2"/>
    <property type="match status" value="1"/>
</dbReference>
<evidence type="ECO:0000256" key="1">
    <source>
        <dbReference type="SAM" id="Phobius"/>
    </source>
</evidence>
<protein>
    <submittedName>
        <fullName evidence="3">Adenylate/guanylate cyclase domain-containing protein</fullName>
    </submittedName>
</protein>
<keyword evidence="1" id="KW-0472">Membrane</keyword>
<sequence>MNRLHISALAVGAIFVGLCAGLRVADPMPARIARELLFDQYQRLQPRAYEPLPIRILDIDEASLATVGQWPWPRDALAKIVTRLREMGAASVAFDMVLAEPDRLSPASLGARPEVRDVVGPAVADALQSKLPDNDAVFAKAIEGSNVVLGFGILPGENATRPPKKGGLAFTGLDPARSIVGFGAAVDNLPALDESAAGLGAISISPQDNQGIVRQVPLIWSDGQRVYPSLALEALRVAQGVDTLLVRSTPSEPAAALSVRAGDVEAPTTARGEFRVYFTRETPERYVSIARFLQDPPDESLRPLVENSIVFIGTSAVGLLDVRTTPLGETVPGVSVHAQVLEQALSGKFLLRPDWVDPLETLLVVVFGISVAVAVTLGGPMLALGLGGLLALGLCAGSWFAFSAFGLLIDPVFALGSSLVLHFSLTSFRYLVTDRDKRFVRRAFGRYVSPAILARLEENPQALRLGGEERDLTILFLDIRSFTSLSETLSPTELIEFLNRVLGQLSEVIVDQAGTIDKYIGDSIMAFWNAPLDVPDHAKLACLASLRLRDRLAELNASDAFGLHRKGYASPNIRIGIGINRGSACVGNMGSEHHFNYSVVGDAVNVSARVQGLTKELGVDCLVTETVHSEVPAFAWLEAGEVELRGRHEQTRMFILVGDEAVAQGDAFHQLAREHAGLVRASETGDVDEIERRLVACARIASRDFPMLDLFYEKCRERLAPEPAARPELRVANA</sequence>
<accession>A0ABT1L9J9</accession>
<dbReference type="PANTHER" id="PTHR43081">
    <property type="entry name" value="ADENYLATE CYCLASE, TERMINAL-DIFFERENTIATION SPECIFIC-RELATED"/>
    <property type="match status" value="1"/>
</dbReference>
<dbReference type="EMBL" id="JANCLU010000004">
    <property type="protein sequence ID" value="MCP8938149.1"/>
    <property type="molecule type" value="Genomic_DNA"/>
</dbReference>
<organism evidence="3 4">
    <name type="scientific">Alsobacter ponti</name>
    <dbReference type="NCBI Taxonomy" id="2962936"/>
    <lineage>
        <taxon>Bacteria</taxon>
        <taxon>Pseudomonadati</taxon>
        <taxon>Pseudomonadota</taxon>
        <taxon>Alphaproteobacteria</taxon>
        <taxon>Hyphomicrobiales</taxon>
        <taxon>Alsobacteraceae</taxon>
        <taxon>Alsobacter</taxon>
    </lineage>
</organism>
<proteinExistence type="predicted"/>
<keyword evidence="1" id="KW-1133">Transmembrane helix</keyword>
<dbReference type="SMART" id="SM01080">
    <property type="entry name" value="CHASE2"/>
    <property type="match status" value="1"/>
</dbReference>
<feature type="transmembrane region" description="Helical" evidence="1">
    <location>
        <begin position="362"/>
        <end position="382"/>
    </location>
</feature>
<dbReference type="InterPro" id="IPR007890">
    <property type="entry name" value="CHASE2"/>
</dbReference>
<dbReference type="RefSeq" id="WP_254739755.1">
    <property type="nucleotide sequence ID" value="NZ_JANCLU010000004.1"/>
</dbReference>
<keyword evidence="4" id="KW-1185">Reference proteome</keyword>
<dbReference type="Pfam" id="PF05226">
    <property type="entry name" value="CHASE2"/>
    <property type="match status" value="1"/>
</dbReference>
<keyword evidence="1" id="KW-0812">Transmembrane</keyword>
<name>A0ABT1L9J9_9HYPH</name>
<dbReference type="InterPro" id="IPR029787">
    <property type="entry name" value="Nucleotide_cyclase"/>
</dbReference>
<reference evidence="3 4" key="1">
    <citation type="submission" date="2022-07" db="EMBL/GenBank/DDBJ databases">
        <authorList>
            <person name="Li W.-J."/>
            <person name="Deng Q.-Q."/>
        </authorList>
    </citation>
    <scope>NUCLEOTIDE SEQUENCE [LARGE SCALE GENOMIC DNA]</scope>
    <source>
        <strain evidence="3 4">SYSU M60028</strain>
    </source>
</reference>
<evidence type="ECO:0000313" key="3">
    <source>
        <dbReference type="EMBL" id="MCP8938149.1"/>
    </source>
</evidence>
<dbReference type="SUPFAM" id="SSF55073">
    <property type="entry name" value="Nucleotide cyclase"/>
    <property type="match status" value="1"/>
</dbReference>
<comment type="caution">
    <text evidence="3">The sequence shown here is derived from an EMBL/GenBank/DDBJ whole genome shotgun (WGS) entry which is preliminary data.</text>
</comment>
<dbReference type="Pfam" id="PF00211">
    <property type="entry name" value="Guanylate_cyc"/>
    <property type="match status" value="1"/>
</dbReference>
<dbReference type="CDD" id="cd07302">
    <property type="entry name" value="CHD"/>
    <property type="match status" value="1"/>
</dbReference>
<dbReference type="Gene3D" id="3.30.70.1230">
    <property type="entry name" value="Nucleotide cyclase"/>
    <property type="match status" value="1"/>
</dbReference>
<evidence type="ECO:0000259" key="2">
    <source>
        <dbReference type="PROSITE" id="PS50125"/>
    </source>
</evidence>
<gene>
    <name evidence="3" type="ORF">NK718_06450</name>
</gene>
<dbReference type="InterPro" id="IPR001054">
    <property type="entry name" value="A/G_cyclase"/>
</dbReference>
<dbReference type="SMART" id="SM00044">
    <property type="entry name" value="CYCc"/>
    <property type="match status" value="1"/>
</dbReference>